<evidence type="ECO:0000313" key="7">
    <source>
        <dbReference type="EMBL" id="TMN21736.1"/>
    </source>
</evidence>
<dbReference type="EMBL" id="VCIA01000001">
    <property type="protein sequence ID" value="TMN21736.1"/>
    <property type="molecule type" value="Genomic_DNA"/>
</dbReference>
<evidence type="ECO:0000256" key="5">
    <source>
        <dbReference type="ARBA" id="ARBA00023136"/>
    </source>
</evidence>
<feature type="transmembrane region" description="Helical" evidence="6">
    <location>
        <begin position="239"/>
        <end position="261"/>
    </location>
</feature>
<feature type="transmembrane region" description="Helical" evidence="6">
    <location>
        <begin position="421"/>
        <end position="439"/>
    </location>
</feature>
<comment type="subcellular location">
    <subcellularLocation>
        <location evidence="1">Cell membrane</location>
        <topology evidence="1">Multi-pass membrane protein</topology>
    </subcellularLocation>
</comment>
<feature type="transmembrane region" description="Helical" evidence="6">
    <location>
        <begin position="199"/>
        <end position="218"/>
    </location>
</feature>
<feature type="transmembrane region" description="Helical" evidence="6">
    <location>
        <begin position="394"/>
        <end position="415"/>
    </location>
</feature>
<evidence type="ECO:0000256" key="3">
    <source>
        <dbReference type="ARBA" id="ARBA00022692"/>
    </source>
</evidence>
<evidence type="ECO:0000256" key="4">
    <source>
        <dbReference type="ARBA" id="ARBA00022989"/>
    </source>
</evidence>
<keyword evidence="2" id="KW-1003">Cell membrane</keyword>
<feature type="transmembrane region" description="Helical" evidence="6">
    <location>
        <begin position="160"/>
        <end position="179"/>
    </location>
</feature>
<reference evidence="7 8" key="1">
    <citation type="submission" date="2019-05" db="EMBL/GenBank/DDBJ databases">
        <title>Genomic analysis of Lentibacillus sp. NKC220-2.</title>
        <authorList>
            <person name="Oh Y.J."/>
        </authorList>
    </citation>
    <scope>NUCLEOTIDE SEQUENCE [LARGE SCALE GENOMIC DNA]</scope>
    <source>
        <strain evidence="7 8">NKC220-2</strain>
    </source>
</reference>
<feature type="transmembrane region" description="Helical" evidence="6">
    <location>
        <begin position="295"/>
        <end position="315"/>
    </location>
</feature>
<feature type="transmembrane region" description="Helical" evidence="6">
    <location>
        <begin position="365"/>
        <end position="387"/>
    </location>
</feature>
<dbReference type="Proteomes" id="UP000306980">
    <property type="component" value="Unassembled WGS sequence"/>
</dbReference>
<keyword evidence="3 6" id="KW-0812">Transmembrane</keyword>
<sequence length="449" mass="48776">MKKQSVEKFGYQQELKRGLSFTDIIIYGLIFMVPIAPFGVYGEVMVGAKGMVALAYLIGMVGMIFTALSYARMSEEFPLAGSVYAYVGRGINQHLGFIAGWLILLDYILVPTLMYVVSAAALGGVLPGVPAWVWIIIFVIINTVINYLGIEMTARTNKIFLVFELIVLVIFLVIGITAIANGVNGATFSFDPLFNPDNFSLNLVLGAVSIAVLSFLGFDAISTLSEESKEGPKAIGRGMIISLLLVGVLFIVQTWVAALIFPDYESFSNIDTAFYETAEIAGGKWLGVLTAVATALAWGIADALVAQAAISRVLYSMARDKKLPQFLSKVHPKYKTPYTSTLLVAGISVILGFVFIGGIDTLATLVNFGALSAFLLLNVSVFYHFILKKKQHDYWNFLILPLIGFIVIGFVWLNFSSLTKIVGLSWLLVGIVVTIILAAKGKDANIDLD</sequence>
<dbReference type="PANTHER" id="PTHR42770">
    <property type="entry name" value="AMINO ACID TRANSPORTER-RELATED"/>
    <property type="match status" value="1"/>
</dbReference>
<dbReference type="OrthoDB" id="9762947at2"/>
<dbReference type="PANTHER" id="PTHR42770:SF16">
    <property type="entry name" value="AMINO ACID PERMEASE"/>
    <property type="match status" value="1"/>
</dbReference>
<accession>A0A5S3QMN1</accession>
<name>A0A5S3QMN1_9BACI</name>
<dbReference type="Pfam" id="PF13520">
    <property type="entry name" value="AA_permease_2"/>
    <property type="match status" value="1"/>
</dbReference>
<keyword evidence="4 6" id="KW-1133">Transmembrane helix</keyword>
<evidence type="ECO:0000256" key="1">
    <source>
        <dbReference type="ARBA" id="ARBA00004651"/>
    </source>
</evidence>
<evidence type="ECO:0000256" key="2">
    <source>
        <dbReference type="ARBA" id="ARBA00022475"/>
    </source>
</evidence>
<organism evidence="7 8">
    <name type="scientific">Lentibacillus cibarius</name>
    <dbReference type="NCBI Taxonomy" id="2583219"/>
    <lineage>
        <taxon>Bacteria</taxon>
        <taxon>Bacillati</taxon>
        <taxon>Bacillota</taxon>
        <taxon>Bacilli</taxon>
        <taxon>Bacillales</taxon>
        <taxon>Bacillaceae</taxon>
        <taxon>Lentibacillus</taxon>
    </lineage>
</organism>
<dbReference type="Gene3D" id="1.20.1740.10">
    <property type="entry name" value="Amino acid/polyamine transporter I"/>
    <property type="match status" value="1"/>
</dbReference>
<dbReference type="GO" id="GO:0022857">
    <property type="term" value="F:transmembrane transporter activity"/>
    <property type="evidence" value="ECO:0007669"/>
    <property type="project" value="InterPro"/>
</dbReference>
<feature type="transmembrane region" description="Helical" evidence="6">
    <location>
        <begin position="129"/>
        <end position="148"/>
    </location>
</feature>
<evidence type="ECO:0000313" key="8">
    <source>
        <dbReference type="Proteomes" id="UP000306980"/>
    </source>
</evidence>
<feature type="transmembrane region" description="Helical" evidence="6">
    <location>
        <begin position="336"/>
        <end position="359"/>
    </location>
</feature>
<dbReference type="GO" id="GO:0005886">
    <property type="term" value="C:plasma membrane"/>
    <property type="evidence" value="ECO:0007669"/>
    <property type="project" value="UniProtKB-SubCell"/>
</dbReference>
<evidence type="ECO:0000256" key="6">
    <source>
        <dbReference type="SAM" id="Phobius"/>
    </source>
</evidence>
<comment type="caution">
    <text evidence="7">The sequence shown here is derived from an EMBL/GenBank/DDBJ whole genome shotgun (WGS) entry which is preliminary data.</text>
</comment>
<dbReference type="InterPro" id="IPR002293">
    <property type="entry name" value="AA/rel_permease1"/>
</dbReference>
<protein>
    <submittedName>
        <fullName evidence="7">APC family permease</fullName>
    </submittedName>
</protein>
<feature type="transmembrane region" description="Helical" evidence="6">
    <location>
        <begin position="53"/>
        <end position="73"/>
    </location>
</feature>
<gene>
    <name evidence="7" type="ORF">FFL34_06110</name>
</gene>
<dbReference type="InterPro" id="IPR050367">
    <property type="entry name" value="APC_superfamily"/>
</dbReference>
<dbReference type="RefSeq" id="WP_138602437.1">
    <property type="nucleotide sequence ID" value="NZ_VCIA01000001.1"/>
</dbReference>
<feature type="transmembrane region" description="Helical" evidence="6">
    <location>
        <begin position="94"/>
        <end position="117"/>
    </location>
</feature>
<dbReference type="PIRSF" id="PIRSF006060">
    <property type="entry name" value="AA_transporter"/>
    <property type="match status" value="1"/>
</dbReference>
<dbReference type="AlphaFoldDB" id="A0A5S3QMN1"/>
<keyword evidence="5 6" id="KW-0472">Membrane</keyword>
<feature type="transmembrane region" description="Helical" evidence="6">
    <location>
        <begin position="21"/>
        <end position="41"/>
    </location>
</feature>
<proteinExistence type="predicted"/>